<dbReference type="SMART" id="SM00490">
    <property type="entry name" value="HELICc"/>
    <property type="match status" value="1"/>
</dbReference>
<dbReference type="Gene3D" id="1.10.10.10">
    <property type="entry name" value="Winged helix-like DNA-binding domain superfamily/Winged helix DNA-binding domain"/>
    <property type="match status" value="1"/>
</dbReference>
<evidence type="ECO:0000313" key="14">
    <source>
        <dbReference type="Proteomes" id="UP001221302"/>
    </source>
</evidence>
<feature type="domain" description="Helicase C-terminal" evidence="12">
    <location>
        <begin position="216"/>
        <end position="359"/>
    </location>
</feature>
<dbReference type="FunFam" id="3.40.50.300:FF:001389">
    <property type="entry name" value="ATP-dependent DNA helicase RecQ"/>
    <property type="match status" value="1"/>
</dbReference>
<organism evidence="13 14">
    <name type="scientific">Stygiobacter electus</name>
    <dbReference type="NCBI Taxonomy" id="3032292"/>
    <lineage>
        <taxon>Bacteria</taxon>
        <taxon>Pseudomonadati</taxon>
        <taxon>Ignavibacteriota</taxon>
        <taxon>Ignavibacteria</taxon>
        <taxon>Ignavibacteriales</taxon>
        <taxon>Melioribacteraceae</taxon>
        <taxon>Stygiobacter</taxon>
    </lineage>
</organism>
<dbReference type="Pfam" id="PF00570">
    <property type="entry name" value="HRDC"/>
    <property type="match status" value="1"/>
</dbReference>
<dbReference type="InterPro" id="IPR027417">
    <property type="entry name" value="P-loop_NTPase"/>
</dbReference>
<dbReference type="InterPro" id="IPR004589">
    <property type="entry name" value="DNA_helicase_ATP-dep_RecQ"/>
</dbReference>
<dbReference type="Proteomes" id="UP001221302">
    <property type="component" value="Unassembled WGS sequence"/>
</dbReference>
<proteinExistence type="inferred from homology"/>
<dbReference type="AlphaFoldDB" id="A0AAE3P192"/>
<dbReference type="SUPFAM" id="SSF47819">
    <property type="entry name" value="HRDC-like"/>
    <property type="match status" value="1"/>
</dbReference>
<dbReference type="GO" id="GO:0003677">
    <property type="term" value="F:DNA binding"/>
    <property type="evidence" value="ECO:0007669"/>
    <property type="project" value="UniProtKB-KW"/>
</dbReference>
<evidence type="ECO:0000256" key="5">
    <source>
        <dbReference type="ARBA" id="ARBA00022840"/>
    </source>
</evidence>
<dbReference type="SMART" id="SM00487">
    <property type="entry name" value="DEXDc"/>
    <property type="match status" value="1"/>
</dbReference>
<evidence type="ECO:0000313" key="13">
    <source>
        <dbReference type="EMBL" id="MDF1611872.1"/>
    </source>
</evidence>
<dbReference type="PROSITE" id="PS51194">
    <property type="entry name" value="HELICASE_CTER"/>
    <property type="match status" value="1"/>
</dbReference>
<dbReference type="GO" id="GO:0005524">
    <property type="term" value="F:ATP binding"/>
    <property type="evidence" value="ECO:0007669"/>
    <property type="project" value="UniProtKB-KW"/>
</dbReference>
<dbReference type="GO" id="GO:0016787">
    <property type="term" value="F:hydrolase activity"/>
    <property type="evidence" value="ECO:0007669"/>
    <property type="project" value="UniProtKB-KW"/>
</dbReference>
<evidence type="ECO:0000256" key="8">
    <source>
        <dbReference type="ARBA" id="ARBA00044535"/>
    </source>
</evidence>
<dbReference type="Pfam" id="PF16124">
    <property type="entry name" value="RecQ_Zn_bind"/>
    <property type="match status" value="1"/>
</dbReference>
<dbReference type="Pfam" id="PF14493">
    <property type="entry name" value="HTH_40"/>
    <property type="match status" value="1"/>
</dbReference>
<feature type="domain" description="HRDC" evidence="10">
    <location>
        <begin position="675"/>
        <end position="755"/>
    </location>
</feature>
<evidence type="ECO:0000259" key="11">
    <source>
        <dbReference type="PROSITE" id="PS51192"/>
    </source>
</evidence>
<dbReference type="Gene3D" id="1.10.150.80">
    <property type="entry name" value="HRDC domain"/>
    <property type="match status" value="1"/>
</dbReference>
<dbReference type="InterPro" id="IPR032284">
    <property type="entry name" value="RecQ_Zn-bd"/>
</dbReference>
<keyword evidence="7" id="KW-0413">Isomerase</keyword>
<dbReference type="GO" id="GO:0006310">
    <property type="term" value="P:DNA recombination"/>
    <property type="evidence" value="ECO:0007669"/>
    <property type="project" value="InterPro"/>
</dbReference>
<dbReference type="SUPFAM" id="SSF52540">
    <property type="entry name" value="P-loop containing nucleoside triphosphate hydrolases"/>
    <property type="match status" value="1"/>
</dbReference>
<keyword evidence="5" id="KW-0067">ATP-binding</keyword>
<dbReference type="GO" id="GO:0043590">
    <property type="term" value="C:bacterial nucleoid"/>
    <property type="evidence" value="ECO:0007669"/>
    <property type="project" value="TreeGrafter"/>
</dbReference>
<evidence type="ECO:0000256" key="7">
    <source>
        <dbReference type="ARBA" id="ARBA00023235"/>
    </source>
</evidence>
<accession>A0AAE3P192</accession>
<dbReference type="Gene3D" id="3.40.50.300">
    <property type="entry name" value="P-loop containing nucleotide triphosphate hydrolases"/>
    <property type="match status" value="2"/>
</dbReference>
<keyword evidence="14" id="KW-1185">Reference proteome</keyword>
<keyword evidence="4 13" id="KW-0347">Helicase</keyword>
<dbReference type="InterPro" id="IPR014001">
    <property type="entry name" value="Helicase_ATP-bd"/>
</dbReference>
<name>A0AAE3P192_9BACT</name>
<protein>
    <recommendedName>
        <fullName evidence="8">ATP-dependent DNA helicase RecQ</fullName>
    </recommendedName>
    <alternativeName>
        <fullName evidence="9">DNA 3'-5' helicase RecQ</fullName>
    </alternativeName>
</protein>
<keyword evidence="3 13" id="KW-0378">Hydrolase</keyword>
<dbReference type="InterPro" id="IPR011545">
    <property type="entry name" value="DEAD/DEAH_box_helicase_dom"/>
</dbReference>
<gene>
    <name evidence="13" type="ORF">P0M35_06905</name>
</gene>
<dbReference type="InterPro" id="IPR002464">
    <property type="entry name" value="DNA/RNA_helicase_DEAH_CS"/>
</dbReference>
<dbReference type="SMART" id="SM00341">
    <property type="entry name" value="HRDC"/>
    <property type="match status" value="1"/>
</dbReference>
<keyword evidence="6" id="KW-0238">DNA-binding</keyword>
<keyword evidence="2" id="KW-0547">Nucleotide-binding</keyword>
<dbReference type="PROSITE" id="PS51192">
    <property type="entry name" value="HELICASE_ATP_BIND_1"/>
    <property type="match status" value="1"/>
</dbReference>
<dbReference type="CDD" id="cd17920">
    <property type="entry name" value="DEXHc_RecQ"/>
    <property type="match status" value="1"/>
</dbReference>
<dbReference type="Pfam" id="PF00270">
    <property type="entry name" value="DEAD"/>
    <property type="match status" value="1"/>
</dbReference>
<dbReference type="Pfam" id="PF00271">
    <property type="entry name" value="Helicase_C"/>
    <property type="match status" value="1"/>
</dbReference>
<dbReference type="PROSITE" id="PS50967">
    <property type="entry name" value="HRDC"/>
    <property type="match status" value="1"/>
</dbReference>
<evidence type="ECO:0000259" key="12">
    <source>
        <dbReference type="PROSITE" id="PS51194"/>
    </source>
</evidence>
<dbReference type="PROSITE" id="PS00690">
    <property type="entry name" value="DEAH_ATP_HELICASE"/>
    <property type="match status" value="1"/>
</dbReference>
<feature type="domain" description="Helicase ATP-binding" evidence="11">
    <location>
        <begin position="24"/>
        <end position="192"/>
    </location>
</feature>
<dbReference type="GO" id="GO:0009378">
    <property type="term" value="F:four-way junction helicase activity"/>
    <property type="evidence" value="ECO:0007669"/>
    <property type="project" value="TreeGrafter"/>
</dbReference>
<sequence>MTVYQALEKYFGYNTLKPVQEEIINEIISRKNVLAILPTGAGKSLCYQIPAIVAGKFSIVISPLIALMKDQVDSLNRKEKIASFINSTLNDKEIENVFAEIQNGVVKILYVSPEKLQNNFFTERIKNLSPSYIFIDEAHCISEWGHNFRPSYLKIKDFIDYCNVKNVSAFTATATEEVRKDIIKLLAIENPKVFIKGFERTNLSINVFSNIDKKSKLLEIVSTNQKPALVYTSTRKYCEDISDFLNKNGIKATYYHAGLSSEIKRIVQDDFINNRTKVIVATNAFGMGIDKNNIRTIIHFNMPGSIENYYQEIGRAGRDNLDSNIFLFYDNKDKDIQEFFIESSHPSRQQIELVYDAICDYGNIALGFKNNKPILLDNNLKSLFELKDLSSAIVESSLNVLNSSNYISYQNQFQKDFLVKINISQSKLYNYIKNEFSQEQKELIVLLIKKYSKQIFEKNNKIIIENLAYELETNSTKIISLLEQLFNEGIIDLTIPSKFQTITLVQPRIRSSDLILDMEKVNAIYKHFKYKLDKMIEFIFTDTCRMKFIINYFGQEDEAYRCNKCDNCLNKNSKNKSSSNYLEEIILKTLQEYQKPIKIYFLVKILKGDVSNNLKNISTFGTCEHFTKKELELIIDELVAKKILLKLEDTVKISRNALDIILDFDEKDNQEIHDYEKDLELYNKLRNIRTEASQKFNQPAQIICPDEVLLKISKIKPVTPTELLSVNGFNQRMFNKIGETLLYEINNFEKDKDKFLTTLIDLISKNYSFDDIVSLTKIPESVLALKIVSMIEAYKNLNYMNLISKDEFEKVKEKFNQGIFDIKELFAQLNKKISYNKIKIVLKLLTS</sequence>
<dbReference type="RefSeq" id="WP_321535639.1">
    <property type="nucleotide sequence ID" value="NZ_JARGDL010000007.1"/>
</dbReference>
<evidence type="ECO:0000256" key="9">
    <source>
        <dbReference type="ARBA" id="ARBA00044550"/>
    </source>
</evidence>
<dbReference type="InterPro" id="IPR036388">
    <property type="entry name" value="WH-like_DNA-bd_sf"/>
</dbReference>
<evidence type="ECO:0000256" key="3">
    <source>
        <dbReference type="ARBA" id="ARBA00022801"/>
    </source>
</evidence>
<evidence type="ECO:0000259" key="10">
    <source>
        <dbReference type="PROSITE" id="PS50967"/>
    </source>
</evidence>
<reference evidence="13" key="1">
    <citation type="submission" date="2023-03" db="EMBL/GenBank/DDBJ databases">
        <title>Stygiobacter electus gen. nov., sp. nov., facultatively anaerobic thermotolerant bacterium of the class Ignavibacteria from a well of Yessentuki mineral water deposit.</title>
        <authorList>
            <person name="Podosokorskaya O.A."/>
            <person name="Elcheninov A.G."/>
            <person name="Petrova N.F."/>
            <person name="Zavarzina D.G."/>
            <person name="Kublanov I.V."/>
            <person name="Merkel A.Y."/>
        </authorList>
    </citation>
    <scope>NUCLEOTIDE SEQUENCE</scope>
    <source>
        <strain evidence="13">09-Me</strain>
    </source>
</reference>
<evidence type="ECO:0000256" key="1">
    <source>
        <dbReference type="ARBA" id="ARBA00005446"/>
    </source>
</evidence>
<dbReference type="InterPro" id="IPR029491">
    <property type="entry name" value="Helicase_HTH"/>
</dbReference>
<dbReference type="InterPro" id="IPR001650">
    <property type="entry name" value="Helicase_C-like"/>
</dbReference>
<evidence type="ECO:0000256" key="6">
    <source>
        <dbReference type="ARBA" id="ARBA00023125"/>
    </source>
</evidence>
<dbReference type="GO" id="GO:0006281">
    <property type="term" value="P:DNA repair"/>
    <property type="evidence" value="ECO:0007669"/>
    <property type="project" value="TreeGrafter"/>
</dbReference>
<comment type="similarity">
    <text evidence="1">Belongs to the helicase family. RecQ subfamily.</text>
</comment>
<dbReference type="InterPro" id="IPR002121">
    <property type="entry name" value="HRDC_dom"/>
</dbReference>
<dbReference type="PANTHER" id="PTHR13710:SF84">
    <property type="entry name" value="ATP-DEPENDENT DNA HELICASE RECS-RELATED"/>
    <property type="match status" value="1"/>
</dbReference>
<evidence type="ECO:0000256" key="4">
    <source>
        <dbReference type="ARBA" id="ARBA00022806"/>
    </source>
</evidence>
<dbReference type="GO" id="GO:0030894">
    <property type="term" value="C:replisome"/>
    <property type="evidence" value="ECO:0007669"/>
    <property type="project" value="TreeGrafter"/>
</dbReference>
<dbReference type="GO" id="GO:0005737">
    <property type="term" value="C:cytoplasm"/>
    <property type="evidence" value="ECO:0007669"/>
    <property type="project" value="TreeGrafter"/>
</dbReference>
<comment type="caution">
    <text evidence="13">The sequence shown here is derived from an EMBL/GenBank/DDBJ whole genome shotgun (WGS) entry which is preliminary data.</text>
</comment>
<dbReference type="PANTHER" id="PTHR13710">
    <property type="entry name" value="DNA HELICASE RECQ FAMILY MEMBER"/>
    <property type="match status" value="1"/>
</dbReference>
<dbReference type="InterPro" id="IPR044876">
    <property type="entry name" value="HRDC_dom_sf"/>
</dbReference>
<dbReference type="InterPro" id="IPR010997">
    <property type="entry name" value="HRDC-like_sf"/>
</dbReference>
<dbReference type="NCBIfam" id="TIGR00614">
    <property type="entry name" value="recQ_fam"/>
    <property type="match status" value="1"/>
</dbReference>
<dbReference type="GO" id="GO:0043138">
    <property type="term" value="F:3'-5' DNA helicase activity"/>
    <property type="evidence" value="ECO:0007669"/>
    <property type="project" value="TreeGrafter"/>
</dbReference>
<dbReference type="EMBL" id="JARGDL010000007">
    <property type="protein sequence ID" value="MDF1611872.1"/>
    <property type="molecule type" value="Genomic_DNA"/>
</dbReference>
<evidence type="ECO:0000256" key="2">
    <source>
        <dbReference type="ARBA" id="ARBA00022741"/>
    </source>
</evidence>